<dbReference type="InterPro" id="IPR013083">
    <property type="entry name" value="Znf_RING/FYVE/PHD"/>
</dbReference>
<dbReference type="Pfam" id="PF04564">
    <property type="entry name" value="U-box"/>
    <property type="match status" value="1"/>
</dbReference>
<dbReference type="PANTHER" id="PTHR23315">
    <property type="entry name" value="U BOX DOMAIN-CONTAINING"/>
    <property type="match status" value="1"/>
</dbReference>
<evidence type="ECO:0000256" key="6">
    <source>
        <dbReference type="ARBA" id="ARBA00022786"/>
    </source>
</evidence>
<name>A0AAE1N5H2_9FABA</name>
<dbReference type="EMBL" id="JAWXYG010000002">
    <property type="protein sequence ID" value="KAK4282959.1"/>
    <property type="molecule type" value="Genomic_DNA"/>
</dbReference>
<proteinExistence type="predicted"/>
<dbReference type="FunFam" id="1.25.10.10:FF:000693">
    <property type="entry name" value="RING-type E3 ubiquitin transferase"/>
    <property type="match status" value="1"/>
</dbReference>
<keyword evidence="6" id="KW-0833">Ubl conjugation pathway</keyword>
<comment type="pathway">
    <text evidence="2">Protein modification; protein ubiquitination.</text>
</comment>
<dbReference type="Proteomes" id="UP001293593">
    <property type="component" value="Unassembled WGS sequence"/>
</dbReference>
<dbReference type="InterPro" id="IPR045210">
    <property type="entry name" value="RING-Ubox_PUB"/>
</dbReference>
<evidence type="ECO:0000256" key="5">
    <source>
        <dbReference type="ARBA" id="ARBA00022737"/>
    </source>
</evidence>
<evidence type="ECO:0000259" key="7">
    <source>
        <dbReference type="PROSITE" id="PS51698"/>
    </source>
</evidence>
<dbReference type="EC" id="2.3.2.27" evidence="3"/>
<evidence type="ECO:0000256" key="2">
    <source>
        <dbReference type="ARBA" id="ARBA00004906"/>
    </source>
</evidence>
<reference evidence="8" key="1">
    <citation type="submission" date="2023-10" db="EMBL/GenBank/DDBJ databases">
        <title>Chromosome-level genome of the transformable northern wattle, Acacia crassicarpa.</title>
        <authorList>
            <person name="Massaro I."/>
            <person name="Sinha N.R."/>
            <person name="Poethig S."/>
            <person name="Leichty A.R."/>
        </authorList>
    </citation>
    <scope>NUCLEOTIDE SEQUENCE</scope>
    <source>
        <strain evidence="8">Acra3RX</strain>
        <tissue evidence="8">Leaf</tissue>
    </source>
</reference>
<gene>
    <name evidence="8" type="ORF">QN277_014270</name>
</gene>
<dbReference type="SMART" id="SM00504">
    <property type="entry name" value="Ubox"/>
    <property type="match status" value="1"/>
</dbReference>
<dbReference type="SUPFAM" id="SSF57850">
    <property type="entry name" value="RING/U-box"/>
    <property type="match status" value="1"/>
</dbReference>
<sequence>MAKTGVSENDSTTLPHAKALDLKHKLRGCVNIILDADDFPLARLDEAITTLSALKDLKCKSTGSFPQEFHDLSIPPEFRCPISLELMSDPVILSTGLTYDRSSIQRWLNEGHRTCPQTQQVLSLSILTPNHLVHDMISHWCKENGVELPKPLGDIDEEVITDADRSHLNSLLKKLSMSISDQKSAAKELRLLTKRMPSFRILFNESSDVILQLLSPLSPGTAYIPPDLHEDLITTVLNLSIHDDNKKMFAENPMVIPLLIESLKFGTIQTRSNAAAAIFSLSALDSNKSTIGNSGAMKHLIELLEEGHPLAMKDSASAIFNLCLVHENKGRTVREGAVPVILNKIMDRVLVDELLVIMALLSSHPKAVEEMSDLGAVPLLLSIIRESTSESCKENCVAILYTICLTDRTKWKEMRQEEKSKGTLSELALCGTSRAKRKANGILQRLNRSPTLTHTA</sequence>
<keyword evidence="4" id="KW-0808">Transferase</keyword>
<dbReference type="Gene3D" id="3.30.40.10">
    <property type="entry name" value="Zinc/RING finger domain, C3HC4 (zinc finger)"/>
    <property type="match status" value="1"/>
</dbReference>
<dbReference type="GO" id="GO:0061630">
    <property type="term" value="F:ubiquitin protein ligase activity"/>
    <property type="evidence" value="ECO:0007669"/>
    <property type="project" value="UniProtKB-EC"/>
</dbReference>
<dbReference type="InterPro" id="IPR016024">
    <property type="entry name" value="ARM-type_fold"/>
</dbReference>
<dbReference type="Pfam" id="PF25598">
    <property type="entry name" value="ARM_PUB"/>
    <property type="match status" value="1"/>
</dbReference>
<dbReference type="InterPro" id="IPR058678">
    <property type="entry name" value="ARM_PUB"/>
</dbReference>
<feature type="domain" description="U-box" evidence="7">
    <location>
        <begin position="73"/>
        <end position="147"/>
    </location>
</feature>
<evidence type="ECO:0000256" key="4">
    <source>
        <dbReference type="ARBA" id="ARBA00022679"/>
    </source>
</evidence>
<dbReference type="PROSITE" id="PS51698">
    <property type="entry name" value="U_BOX"/>
    <property type="match status" value="1"/>
</dbReference>
<protein>
    <recommendedName>
        <fullName evidence="3">RING-type E3 ubiquitin transferase</fullName>
        <ecNumber evidence="3">2.3.2.27</ecNumber>
    </recommendedName>
</protein>
<dbReference type="FunFam" id="3.30.40.10:FF:000114">
    <property type="entry name" value="RING-type E3 ubiquitin transferase"/>
    <property type="match status" value="1"/>
</dbReference>
<comment type="caution">
    <text evidence="8">The sequence shown here is derived from an EMBL/GenBank/DDBJ whole genome shotgun (WGS) entry which is preliminary data.</text>
</comment>
<dbReference type="SMART" id="SM00185">
    <property type="entry name" value="ARM"/>
    <property type="match status" value="3"/>
</dbReference>
<dbReference type="InterPro" id="IPR003613">
    <property type="entry name" value="Ubox_domain"/>
</dbReference>
<evidence type="ECO:0000313" key="8">
    <source>
        <dbReference type="EMBL" id="KAK4282959.1"/>
    </source>
</evidence>
<keyword evidence="5" id="KW-0677">Repeat</keyword>
<evidence type="ECO:0000256" key="3">
    <source>
        <dbReference type="ARBA" id="ARBA00012483"/>
    </source>
</evidence>
<dbReference type="InterPro" id="IPR000225">
    <property type="entry name" value="Armadillo"/>
</dbReference>
<dbReference type="SUPFAM" id="SSF48371">
    <property type="entry name" value="ARM repeat"/>
    <property type="match status" value="1"/>
</dbReference>
<dbReference type="InterPro" id="IPR011989">
    <property type="entry name" value="ARM-like"/>
</dbReference>
<dbReference type="GO" id="GO:0016567">
    <property type="term" value="P:protein ubiquitination"/>
    <property type="evidence" value="ECO:0007669"/>
    <property type="project" value="InterPro"/>
</dbReference>
<dbReference type="CDD" id="cd16664">
    <property type="entry name" value="RING-Ubox_PUB"/>
    <property type="match status" value="1"/>
</dbReference>
<accession>A0AAE1N5H2</accession>
<evidence type="ECO:0000313" key="9">
    <source>
        <dbReference type="Proteomes" id="UP001293593"/>
    </source>
</evidence>
<evidence type="ECO:0000256" key="1">
    <source>
        <dbReference type="ARBA" id="ARBA00000900"/>
    </source>
</evidence>
<dbReference type="PANTHER" id="PTHR23315:SF265">
    <property type="entry name" value="U-BOX DOMAIN-CONTAINING PROTEIN 46-RELATED"/>
    <property type="match status" value="1"/>
</dbReference>
<keyword evidence="9" id="KW-1185">Reference proteome</keyword>
<organism evidence="8 9">
    <name type="scientific">Acacia crassicarpa</name>
    <name type="common">northern wattle</name>
    <dbReference type="NCBI Taxonomy" id="499986"/>
    <lineage>
        <taxon>Eukaryota</taxon>
        <taxon>Viridiplantae</taxon>
        <taxon>Streptophyta</taxon>
        <taxon>Embryophyta</taxon>
        <taxon>Tracheophyta</taxon>
        <taxon>Spermatophyta</taxon>
        <taxon>Magnoliopsida</taxon>
        <taxon>eudicotyledons</taxon>
        <taxon>Gunneridae</taxon>
        <taxon>Pentapetalae</taxon>
        <taxon>rosids</taxon>
        <taxon>fabids</taxon>
        <taxon>Fabales</taxon>
        <taxon>Fabaceae</taxon>
        <taxon>Caesalpinioideae</taxon>
        <taxon>mimosoid clade</taxon>
        <taxon>Acacieae</taxon>
        <taxon>Acacia</taxon>
    </lineage>
</organism>
<comment type="catalytic activity">
    <reaction evidence="1">
        <text>S-ubiquitinyl-[E2 ubiquitin-conjugating enzyme]-L-cysteine + [acceptor protein]-L-lysine = [E2 ubiquitin-conjugating enzyme]-L-cysteine + N(6)-ubiquitinyl-[acceptor protein]-L-lysine.</text>
        <dbReference type="EC" id="2.3.2.27"/>
    </reaction>
</comment>
<dbReference type="Gene3D" id="1.25.10.10">
    <property type="entry name" value="Leucine-rich Repeat Variant"/>
    <property type="match status" value="1"/>
</dbReference>
<dbReference type="AlphaFoldDB" id="A0AAE1N5H2"/>